<evidence type="ECO:0000256" key="1">
    <source>
        <dbReference type="SAM" id="Phobius"/>
    </source>
</evidence>
<protein>
    <submittedName>
        <fullName evidence="2">Uncharacterized protein</fullName>
    </submittedName>
</protein>
<gene>
    <name evidence="2" type="ORF">QRX60_43500</name>
</gene>
<dbReference type="AlphaFoldDB" id="A0A9Y2JNB3"/>
<dbReference type="RefSeq" id="WP_285997311.1">
    <property type="nucleotide sequence ID" value="NZ_CP127295.1"/>
</dbReference>
<dbReference type="EMBL" id="CP127295">
    <property type="protein sequence ID" value="WIY00850.1"/>
    <property type="molecule type" value="Genomic_DNA"/>
</dbReference>
<accession>A0A9Y2JNB3</accession>
<keyword evidence="3" id="KW-1185">Reference proteome</keyword>
<evidence type="ECO:0000313" key="2">
    <source>
        <dbReference type="EMBL" id="WIY00850.1"/>
    </source>
</evidence>
<keyword evidence="1" id="KW-1133">Transmembrane helix</keyword>
<evidence type="ECO:0000313" key="3">
    <source>
        <dbReference type="Proteomes" id="UP001239397"/>
    </source>
</evidence>
<keyword evidence="1" id="KW-0812">Transmembrane</keyword>
<feature type="transmembrane region" description="Helical" evidence="1">
    <location>
        <begin position="47"/>
        <end position="70"/>
    </location>
</feature>
<proteinExistence type="predicted"/>
<name>A0A9Y2JNB3_9PSEU</name>
<reference evidence="2 3" key="1">
    <citation type="submission" date="2023-06" db="EMBL/GenBank/DDBJ databases">
        <authorList>
            <person name="Oyuntsetseg B."/>
            <person name="Kim S.B."/>
        </authorList>
    </citation>
    <scope>NUCLEOTIDE SEQUENCE [LARGE SCALE GENOMIC DNA]</scope>
    <source>
        <strain evidence="2 3">4-36</strain>
    </source>
</reference>
<dbReference type="KEGG" id="amog:QRX60_43500"/>
<keyword evidence="1" id="KW-0472">Membrane</keyword>
<dbReference type="Proteomes" id="UP001239397">
    <property type="component" value="Chromosome"/>
</dbReference>
<organism evidence="2 3">
    <name type="scientific">Amycolatopsis mongoliensis</name>
    <dbReference type="NCBI Taxonomy" id="715475"/>
    <lineage>
        <taxon>Bacteria</taxon>
        <taxon>Bacillati</taxon>
        <taxon>Actinomycetota</taxon>
        <taxon>Actinomycetes</taxon>
        <taxon>Pseudonocardiales</taxon>
        <taxon>Pseudonocardiaceae</taxon>
        <taxon>Amycolatopsis</taxon>
    </lineage>
</organism>
<sequence length="83" mass="8520">MLDVLRTGRIGTAAVLLSLAVALAALPSATAVRLGLRAGIDAVARLLFLPSHAWSAAVLLVDVVLIAAAWHTAGRAGRRAGER</sequence>